<evidence type="ECO:0000313" key="1">
    <source>
        <dbReference type="EMBL" id="ALN60721.1"/>
    </source>
</evidence>
<dbReference type="STRING" id="69.GLE_5380"/>
<dbReference type="EMBL" id="CP013140">
    <property type="protein sequence ID" value="ALN60721.1"/>
    <property type="molecule type" value="Genomic_DNA"/>
</dbReference>
<organism evidence="1 2">
    <name type="scientific">Lysobacter enzymogenes</name>
    <dbReference type="NCBI Taxonomy" id="69"/>
    <lineage>
        <taxon>Bacteria</taxon>
        <taxon>Pseudomonadati</taxon>
        <taxon>Pseudomonadota</taxon>
        <taxon>Gammaproteobacteria</taxon>
        <taxon>Lysobacterales</taxon>
        <taxon>Lysobacteraceae</taxon>
        <taxon>Lysobacter</taxon>
    </lineage>
</organism>
<proteinExistence type="predicted"/>
<dbReference type="PATRIC" id="fig|69.6.peg.5295"/>
<protein>
    <submittedName>
        <fullName evidence="1">Uncharacterized protein</fullName>
    </submittedName>
</protein>
<accession>A0A0S2DQI0</accession>
<dbReference type="OrthoDB" id="8617420at2"/>
<sequence>MQAETPRGRSDTGSSQAIELSGTTLDAIITDIDRLKRQSQSAIPFGLAGLALVVGGLVYSGWQLNNVRRDIADKRQEMADVDLSLNAKAAQLAESEKRLSEAREQRESLQIEINNLAERIDAVASAPNAAQKNAELNAAMVQAKDLNAAIASAAANDSAPPRYGAYKVDIFYCADRTARNKPLAERARTLGQDGAAQGEWRVRELSEKSNASPGYGIRSDVIRFESDEKAMAGKLRDDVTRLTQVSLSAQQIRYETPNYISLFFCGEG</sequence>
<gene>
    <name evidence="1" type="ORF">GLE_5380</name>
</gene>
<dbReference type="AlphaFoldDB" id="A0A0S2DQI0"/>
<dbReference type="Proteomes" id="UP000061569">
    <property type="component" value="Chromosome"/>
</dbReference>
<reference evidence="1 2" key="1">
    <citation type="submission" date="2015-11" db="EMBL/GenBank/DDBJ databases">
        <title>Genome sequences of Lysobacter enzymogenes strain C3 and Lysobacter antibioticus ATCC 29479.</title>
        <authorList>
            <person name="Kobayashi D.Y."/>
        </authorList>
    </citation>
    <scope>NUCLEOTIDE SEQUENCE [LARGE SCALE GENOMIC DNA]</scope>
    <source>
        <strain evidence="1 2">C3</strain>
    </source>
</reference>
<dbReference type="KEGG" id="lez:GLE_5380"/>
<name>A0A0S2DQI0_LYSEN</name>
<evidence type="ECO:0000313" key="2">
    <source>
        <dbReference type="Proteomes" id="UP000061569"/>
    </source>
</evidence>